<keyword evidence="2" id="KW-0378">Hydrolase</keyword>
<dbReference type="Gene3D" id="3.40.50.300">
    <property type="entry name" value="P-loop containing nucleotide triphosphate hydrolases"/>
    <property type="match status" value="2"/>
</dbReference>
<evidence type="ECO:0000256" key="2">
    <source>
        <dbReference type="ARBA" id="ARBA00022801"/>
    </source>
</evidence>
<dbReference type="GO" id="GO:0003676">
    <property type="term" value="F:nucleic acid binding"/>
    <property type="evidence" value="ECO:0007669"/>
    <property type="project" value="InterPro"/>
</dbReference>
<dbReference type="InterPro" id="IPR001650">
    <property type="entry name" value="Helicase_C-like"/>
</dbReference>
<name>A0A078B6N6_STYLE</name>
<dbReference type="InParanoid" id="A0A078B6N6"/>
<dbReference type="AlphaFoldDB" id="A0A078B6N6"/>
<dbReference type="GO" id="GO:0016787">
    <property type="term" value="F:hydrolase activity"/>
    <property type="evidence" value="ECO:0007669"/>
    <property type="project" value="UniProtKB-KW"/>
</dbReference>
<dbReference type="CDD" id="cd18787">
    <property type="entry name" value="SF2_C_DEAD"/>
    <property type="match status" value="1"/>
</dbReference>
<dbReference type="OrthoDB" id="10256233at2759"/>
<dbReference type="PROSITE" id="PS51194">
    <property type="entry name" value="HELICASE_CTER"/>
    <property type="match status" value="1"/>
</dbReference>
<dbReference type="SUPFAM" id="SSF52540">
    <property type="entry name" value="P-loop containing nucleoside triphosphate hydrolases"/>
    <property type="match status" value="1"/>
</dbReference>
<keyword evidence="9" id="KW-1185">Reference proteome</keyword>
<dbReference type="PROSITE" id="PS51192">
    <property type="entry name" value="HELICASE_ATP_BIND_1"/>
    <property type="match status" value="1"/>
</dbReference>
<sequence length="443" mass="50695">MILTSETGSGKTLAYLLPILNQLFQYKDRMNAKPKAARFKMNKQNEEQMFLSAAEITYMSQKQSQAKRLSFSKGYTDEMKGAIILSYSKELLSQVYVQARTLDLNERILINRVTSQLQMKTPISPDKEKGEKEMTETEQFEIQLKNAVNNASWKITDILLATPVVMSHIIENKDKYDPYDINPAVIVIDEFDELLSNSAISAQLVKILRKYATFNSDSDPITAQQNKKRQFIFTGATIPKSIMNGHDAITLIQDWIPNIQHVKTDNLHRTSPMLQVEWIDLERSQLLRANSIKKVIDKICEALKKAEIKNLPYYMDIGLLGRQTTLQYFQNKKLPVLVCSNIASRGLDTMNVEHVIQFEFAKTAGDYLHRVGRAGRLGQKGFVTNFIRKIDYELEQKIRELDQQNESYDQIINKKKGLGTVSPTQTLQKKTGKNSKNDDDLLD</sequence>
<protein>
    <submittedName>
        <fullName evidence="8">Atp-dependent rna helicase</fullName>
    </submittedName>
</protein>
<evidence type="ECO:0000256" key="3">
    <source>
        <dbReference type="ARBA" id="ARBA00022806"/>
    </source>
</evidence>
<dbReference type="EMBL" id="CCKQ01018095">
    <property type="protein sequence ID" value="CDW90034.1"/>
    <property type="molecule type" value="Genomic_DNA"/>
</dbReference>
<dbReference type="InterPro" id="IPR014001">
    <property type="entry name" value="Helicase_ATP-bd"/>
</dbReference>
<feature type="region of interest" description="Disordered" evidence="5">
    <location>
        <begin position="422"/>
        <end position="443"/>
    </location>
</feature>
<feature type="domain" description="Helicase C-terminal" evidence="7">
    <location>
        <begin position="275"/>
        <end position="419"/>
    </location>
</feature>
<evidence type="ECO:0000256" key="1">
    <source>
        <dbReference type="ARBA" id="ARBA00022741"/>
    </source>
</evidence>
<dbReference type="GO" id="GO:0005524">
    <property type="term" value="F:ATP binding"/>
    <property type="evidence" value="ECO:0007669"/>
    <property type="project" value="UniProtKB-KW"/>
</dbReference>
<dbReference type="SMART" id="SM00490">
    <property type="entry name" value="HELICc"/>
    <property type="match status" value="1"/>
</dbReference>
<proteinExistence type="predicted"/>
<accession>A0A078B6N6</accession>
<organism evidence="8 9">
    <name type="scientific">Stylonychia lemnae</name>
    <name type="common">Ciliate</name>
    <dbReference type="NCBI Taxonomy" id="5949"/>
    <lineage>
        <taxon>Eukaryota</taxon>
        <taxon>Sar</taxon>
        <taxon>Alveolata</taxon>
        <taxon>Ciliophora</taxon>
        <taxon>Intramacronucleata</taxon>
        <taxon>Spirotrichea</taxon>
        <taxon>Stichotrichia</taxon>
        <taxon>Sporadotrichida</taxon>
        <taxon>Oxytrichidae</taxon>
        <taxon>Stylonychinae</taxon>
        <taxon>Stylonychia</taxon>
    </lineage>
</organism>
<evidence type="ECO:0000259" key="7">
    <source>
        <dbReference type="PROSITE" id="PS51194"/>
    </source>
</evidence>
<dbReference type="PANTHER" id="PTHR47960">
    <property type="entry name" value="DEAD-BOX ATP-DEPENDENT RNA HELICASE 50"/>
    <property type="match status" value="1"/>
</dbReference>
<dbReference type="InterPro" id="IPR011545">
    <property type="entry name" value="DEAD/DEAH_box_helicase_dom"/>
</dbReference>
<keyword evidence="3 8" id="KW-0347">Helicase</keyword>
<dbReference type="InterPro" id="IPR027417">
    <property type="entry name" value="P-loop_NTPase"/>
</dbReference>
<evidence type="ECO:0000313" key="8">
    <source>
        <dbReference type="EMBL" id="CDW90034.1"/>
    </source>
</evidence>
<keyword evidence="1" id="KW-0547">Nucleotide-binding</keyword>
<reference evidence="8 9" key="1">
    <citation type="submission" date="2014-06" db="EMBL/GenBank/DDBJ databases">
        <authorList>
            <person name="Swart Estienne"/>
        </authorList>
    </citation>
    <scope>NUCLEOTIDE SEQUENCE [LARGE SCALE GENOMIC DNA]</scope>
    <source>
        <strain evidence="8 9">130c</strain>
    </source>
</reference>
<dbReference type="Pfam" id="PF00270">
    <property type="entry name" value="DEAD"/>
    <property type="match status" value="1"/>
</dbReference>
<evidence type="ECO:0000256" key="5">
    <source>
        <dbReference type="SAM" id="MobiDB-lite"/>
    </source>
</evidence>
<dbReference type="Proteomes" id="UP000039865">
    <property type="component" value="Unassembled WGS sequence"/>
</dbReference>
<feature type="domain" description="Helicase ATP-binding" evidence="6">
    <location>
        <begin position="1"/>
        <end position="256"/>
    </location>
</feature>
<evidence type="ECO:0000259" key="6">
    <source>
        <dbReference type="PROSITE" id="PS51192"/>
    </source>
</evidence>
<evidence type="ECO:0000313" key="9">
    <source>
        <dbReference type="Proteomes" id="UP000039865"/>
    </source>
</evidence>
<keyword evidence="4" id="KW-0067">ATP-binding</keyword>
<evidence type="ECO:0000256" key="4">
    <source>
        <dbReference type="ARBA" id="ARBA00022840"/>
    </source>
</evidence>
<dbReference type="GO" id="GO:0004386">
    <property type="term" value="F:helicase activity"/>
    <property type="evidence" value="ECO:0007669"/>
    <property type="project" value="UniProtKB-KW"/>
</dbReference>
<dbReference type="Pfam" id="PF00271">
    <property type="entry name" value="Helicase_C"/>
    <property type="match status" value="1"/>
</dbReference>
<gene>
    <name evidence="8" type="primary">Contig7052.g7545</name>
    <name evidence="8" type="ORF">STYLEM_19174</name>
</gene>